<comment type="caution">
    <text evidence="3">The sequence shown here is derived from an EMBL/GenBank/DDBJ whole genome shotgun (WGS) entry which is preliminary data.</text>
</comment>
<feature type="transmembrane region" description="Helical" evidence="1">
    <location>
        <begin position="168"/>
        <end position="190"/>
    </location>
</feature>
<keyword evidence="1" id="KW-0812">Transmembrane</keyword>
<keyword evidence="1" id="KW-0472">Membrane</keyword>
<evidence type="ECO:0000313" key="3">
    <source>
        <dbReference type="EMBL" id="OGG06470.1"/>
    </source>
</evidence>
<organism evidence="3 4">
    <name type="scientific">Candidatus Gottesmanbacteria bacterium RIFCSPHIGHO2_01_FULL_40_15</name>
    <dbReference type="NCBI Taxonomy" id="1798376"/>
    <lineage>
        <taxon>Bacteria</taxon>
        <taxon>Candidatus Gottesmaniibacteriota</taxon>
    </lineage>
</organism>
<dbReference type="Proteomes" id="UP000177354">
    <property type="component" value="Unassembled WGS sequence"/>
</dbReference>
<feature type="transmembrane region" description="Helical" evidence="1">
    <location>
        <begin position="340"/>
        <end position="357"/>
    </location>
</feature>
<feature type="transmembrane region" description="Helical" evidence="1">
    <location>
        <begin position="106"/>
        <end position="126"/>
    </location>
</feature>
<protein>
    <recommendedName>
        <fullName evidence="2">DUF6798 domain-containing protein</fullName>
    </recommendedName>
</protein>
<dbReference type="InterPro" id="IPR046477">
    <property type="entry name" value="DUF6798"/>
</dbReference>
<gene>
    <name evidence="3" type="ORF">A2777_05825</name>
</gene>
<feature type="transmembrane region" description="Helical" evidence="1">
    <location>
        <begin position="138"/>
        <end position="162"/>
    </location>
</feature>
<feature type="transmembrane region" description="Helical" evidence="1">
    <location>
        <begin position="202"/>
        <end position="219"/>
    </location>
</feature>
<reference evidence="3 4" key="1">
    <citation type="journal article" date="2016" name="Nat. Commun.">
        <title>Thousands of microbial genomes shed light on interconnected biogeochemical processes in an aquifer system.</title>
        <authorList>
            <person name="Anantharaman K."/>
            <person name="Brown C.T."/>
            <person name="Hug L.A."/>
            <person name="Sharon I."/>
            <person name="Castelle C.J."/>
            <person name="Probst A.J."/>
            <person name="Thomas B.C."/>
            <person name="Singh A."/>
            <person name="Wilkins M.J."/>
            <person name="Karaoz U."/>
            <person name="Brodie E.L."/>
            <person name="Williams K.H."/>
            <person name="Hubbard S.S."/>
            <person name="Banfield J.F."/>
        </authorList>
    </citation>
    <scope>NUCLEOTIDE SEQUENCE [LARGE SCALE GENOMIC DNA]</scope>
</reference>
<feature type="transmembrane region" description="Helical" evidence="1">
    <location>
        <begin position="59"/>
        <end position="86"/>
    </location>
</feature>
<feature type="transmembrane region" description="Helical" evidence="1">
    <location>
        <begin position="246"/>
        <end position="267"/>
    </location>
</feature>
<dbReference type="AlphaFoldDB" id="A0A1F5Z1Y1"/>
<sequence length="536" mass="61534">MIRSIVFLSLIFPFLYKYSFVSSNQYEQIPIILRFISGNYLVNDWFLNTASKFGPRYFFSVYMAGLNQITNLPVIFFFHFVVTVFLISQATYKLSDSIAKDHLSSILTVIVILFGQTFSLGGNILVTGDFTVTQLSLAFSLLAISCLFRDKILLSSLLYIISAYFHPLIGFESFFIFNTSYFVYLTVTGLKKNIPDLLKRGILPFFIICIPLIYLYGALPADNIPGVLKIQIPAMMRGRHHYLPTAYPLADYLMFFLFLAISLLGFIKFKRYWPGKIKILTYSAVAICTALIILGSFSLYFYPLYLPVVMQPFRLTIYVYWLLMTGLTTVIFNGIKNNKLPSYLAIIPVFLPVAGKITGSGKAGLAAVFLGFLFILFYNRTGKTALTALFLIYFSLWRYHGKFNFSNYYQFRDQETEIEEYIRGNTPADAVFLVPPDLEKFRLVAGRAIVADWKSFPFHPGDYYQWYKRMCLLGNISKCPADKISFEEIILGYQNHSISSITALARLYKADYIVSPVFYRSLPAVFNNRYYLYKIN</sequence>
<proteinExistence type="predicted"/>
<evidence type="ECO:0000256" key="1">
    <source>
        <dbReference type="SAM" id="Phobius"/>
    </source>
</evidence>
<keyword evidence="1" id="KW-1133">Transmembrane helix</keyword>
<dbReference type="EMBL" id="MFJF01000015">
    <property type="protein sequence ID" value="OGG06470.1"/>
    <property type="molecule type" value="Genomic_DNA"/>
</dbReference>
<dbReference type="Pfam" id="PF20604">
    <property type="entry name" value="DUF6798"/>
    <property type="match status" value="1"/>
</dbReference>
<evidence type="ECO:0000259" key="2">
    <source>
        <dbReference type="Pfam" id="PF20604"/>
    </source>
</evidence>
<feature type="transmembrane region" description="Helical" evidence="1">
    <location>
        <begin position="315"/>
        <end position="333"/>
    </location>
</feature>
<accession>A0A1F5Z1Y1</accession>
<name>A0A1F5Z1Y1_9BACT</name>
<feature type="transmembrane region" description="Helical" evidence="1">
    <location>
        <begin position="279"/>
        <end position="303"/>
    </location>
</feature>
<feature type="domain" description="DUF6798" evidence="2">
    <location>
        <begin position="416"/>
        <end position="471"/>
    </location>
</feature>
<evidence type="ECO:0000313" key="4">
    <source>
        <dbReference type="Proteomes" id="UP000177354"/>
    </source>
</evidence>